<keyword evidence="2" id="KW-1185">Reference proteome</keyword>
<evidence type="ECO:0000313" key="2">
    <source>
        <dbReference type="Proteomes" id="UP001165960"/>
    </source>
</evidence>
<proteinExistence type="predicted"/>
<evidence type="ECO:0000313" key="1">
    <source>
        <dbReference type="EMBL" id="KAJ9054292.1"/>
    </source>
</evidence>
<accession>A0ACC2RW26</accession>
<protein>
    <submittedName>
        <fullName evidence="1">Uncharacterized protein</fullName>
    </submittedName>
</protein>
<name>A0ACC2RW26_9FUNG</name>
<comment type="caution">
    <text evidence="1">The sequence shown here is derived from an EMBL/GenBank/DDBJ whole genome shotgun (WGS) entry which is preliminary data.</text>
</comment>
<gene>
    <name evidence="1" type="ORF">DSO57_1016257</name>
</gene>
<reference evidence="1" key="1">
    <citation type="submission" date="2022-04" db="EMBL/GenBank/DDBJ databases">
        <title>Genome of the entomopathogenic fungus Entomophthora muscae.</title>
        <authorList>
            <person name="Elya C."/>
            <person name="Lovett B.R."/>
            <person name="Lee E."/>
            <person name="Macias A.M."/>
            <person name="Hajek A.E."/>
            <person name="De Bivort B.L."/>
            <person name="Kasson M.T."/>
            <person name="De Fine Licht H.H."/>
            <person name="Stajich J.E."/>
        </authorList>
    </citation>
    <scope>NUCLEOTIDE SEQUENCE</scope>
    <source>
        <strain evidence="1">Berkeley</strain>
    </source>
</reference>
<organism evidence="1 2">
    <name type="scientific">Entomophthora muscae</name>
    <dbReference type="NCBI Taxonomy" id="34485"/>
    <lineage>
        <taxon>Eukaryota</taxon>
        <taxon>Fungi</taxon>
        <taxon>Fungi incertae sedis</taxon>
        <taxon>Zoopagomycota</taxon>
        <taxon>Entomophthoromycotina</taxon>
        <taxon>Entomophthoromycetes</taxon>
        <taxon>Entomophthorales</taxon>
        <taxon>Entomophthoraceae</taxon>
        <taxon>Entomophthora</taxon>
    </lineage>
</organism>
<dbReference type="EMBL" id="QTSX02006455">
    <property type="protein sequence ID" value="KAJ9054292.1"/>
    <property type="molecule type" value="Genomic_DNA"/>
</dbReference>
<dbReference type="Proteomes" id="UP001165960">
    <property type="component" value="Unassembled WGS sequence"/>
</dbReference>
<sequence length="129" mass="14062">MKLMIEVSLPLLGALITPPFGVLIPLVWLALPFSSAFLASACGGATSGKRGQATCGDSGSGFKFHSWTQVSRRKELTILTKFNKILIHLKPQQDIFAWLFKIGMKTKGDPPKETKAVKKYTEISKVALA</sequence>